<dbReference type="InterPro" id="IPR011453">
    <property type="entry name" value="DUF1559"/>
</dbReference>
<evidence type="ECO:0000313" key="4">
    <source>
        <dbReference type="Proteomes" id="UP000245802"/>
    </source>
</evidence>
<feature type="transmembrane region" description="Helical" evidence="1">
    <location>
        <begin position="97"/>
        <end position="120"/>
    </location>
</feature>
<name>A0A2Z3HHC2_9BACT</name>
<keyword evidence="1" id="KW-1133">Transmembrane helix</keyword>
<sequence>MAHRKIVRTLLTTGSIITLGTWGLFLVIANLGSVLDIPATLAFGWVTYLRRVIPNVNPDPWAVGTAVASLAGVTVGSHYFLRWLAGGAWPWTRSLKCVTLVLLMFVAGIAMVGVTHQAAWLARSPEPLVSDGRKMHARIISSNNLKQIGLAAHDNEDRAGTLPQSTFDAAGRPMHSWQTALLPWLEQDETYKRIDRTQPWTHPANAEPLGTPVKSFLNPAMPDDRVNGFGVSHYACNPAVVMGRAKKLSDFQKGSENTILAGEVNAGFRAWGDPLNVRDPRAGTGGGPHAYGTAGKRPPQFLMLDGSVRAFDPKELAEFTDRPPE</sequence>
<dbReference type="AlphaFoldDB" id="A0A2Z3HHC2"/>
<keyword evidence="4" id="KW-1185">Reference proteome</keyword>
<dbReference type="PANTHER" id="PTHR30093:SF2">
    <property type="entry name" value="TYPE II SECRETION SYSTEM PROTEIN H"/>
    <property type="match status" value="1"/>
</dbReference>
<proteinExistence type="predicted"/>
<evidence type="ECO:0000259" key="2">
    <source>
        <dbReference type="Pfam" id="PF07596"/>
    </source>
</evidence>
<reference evidence="3 4" key="1">
    <citation type="submission" date="2018-01" db="EMBL/GenBank/DDBJ databases">
        <title>G. obscuriglobus.</title>
        <authorList>
            <person name="Franke J."/>
            <person name="Blomberg W."/>
            <person name="Selmecki A."/>
        </authorList>
    </citation>
    <scope>NUCLEOTIDE SEQUENCE [LARGE SCALE GENOMIC DNA]</scope>
    <source>
        <strain evidence="3 4">DSM 5831</strain>
    </source>
</reference>
<protein>
    <submittedName>
        <fullName evidence="3">DUF1559 domain-containing protein</fullName>
    </submittedName>
</protein>
<organism evidence="3 4">
    <name type="scientific">Gemmata obscuriglobus</name>
    <dbReference type="NCBI Taxonomy" id="114"/>
    <lineage>
        <taxon>Bacteria</taxon>
        <taxon>Pseudomonadati</taxon>
        <taxon>Planctomycetota</taxon>
        <taxon>Planctomycetia</taxon>
        <taxon>Gemmatales</taxon>
        <taxon>Gemmataceae</taxon>
        <taxon>Gemmata</taxon>
    </lineage>
</organism>
<dbReference type="KEGG" id="gog:C1280_32185"/>
<feature type="transmembrane region" description="Helical" evidence="1">
    <location>
        <begin position="61"/>
        <end position="85"/>
    </location>
</feature>
<dbReference type="Pfam" id="PF07596">
    <property type="entry name" value="SBP_bac_10"/>
    <property type="match status" value="1"/>
</dbReference>
<feature type="domain" description="DUF1559" evidence="2">
    <location>
        <begin position="140"/>
        <end position="234"/>
    </location>
</feature>
<evidence type="ECO:0000313" key="3">
    <source>
        <dbReference type="EMBL" id="AWM41194.1"/>
    </source>
</evidence>
<keyword evidence="1" id="KW-0472">Membrane</keyword>
<dbReference type="EMBL" id="CP025958">
    <property type="protein sequence ID" value="AWM41194.1"/>
    <property type="molecule type" value="Genomic_DNA"/>
</dbReference>
<gene>
    <name evidence="3" type="ORF">C1280_32185</name>
</gene>
<accession>A0A2Z3HHC2</accession>
<dbReference type="PANTHER" id="PTHR30093">
    <property type="entry name" value="GENERAL SECRETION PATHWAY PROTEIN G"/>
    <property type="match status" value="1"/>
</dbReference>
<evidence type="ECO:0000256" key="1">
    <source>
        <dbReference type="SAM" id="Phobius"/>
    </source>
</evidence>
<dbReference type="Proteomes" id="UP000245802">
    <property type="component" value="Chromosome"/>
</dbReference>
<keyword evidence="1" id="KW-0812">Transmembrane</keyword>
<dbReference type="OrthoDB" id="285651at2"/>